<keyword evidence="4" id="KW-0472">Membrane</keyword>
<evidence type="ECO:0000313" key="9">
    <source>
        <dbReference type="Proteomes" id="UP000000657"/>
    </source>
</evidence>
<dbReference type="PANTHER" id="PTHR43229:SF2">
    <property type="entry name" value="NODULATION PROTEIN J"/>
    <property type="match status" value="1"/>
</dbReference>
<accession>Q0RGD8</accession>
<evidence type="ECO:0000259" key="7">
    <source>
        <dbReference type="Pfam" id="PF01061"/>
    </source>
</evidence>
<evidence type="ECO:0000256" key="3">
    <source>
        <dbReference type="ARBA" id="ARBA00022989"/>
    </source>
</evidence>
<keyword evidence="5" id="KW-0046">Antibiotic resistance</keyword>
<evidence type="ECO:0000256" key="2">
    <source>
        <dbReference type="ARBA" id="ARBA00022692"/>
    </source>
</evidence>
<evidence type="ECO:0000256" key="4">
    <source>
        <dbReference type="ARBA" id="ARBA00023136"/>
    </source>
</evidence>
<dbReference type="PANTHER" id="PTHR43229">
    <property type="entry name" value="NODULATION PROTEIN J"/>
    <property type="match status" value="1"/>
</dbReference>
<gene>
    <name evidence="8" type="ordered locus">FRAAL4809</name>
</gene>
<keyword evidence="3" id="KW-1133">Transmembrane helix</keyword>
<keyword evidence="2" id="KW-0812">Transmembrane</keyword>
<feature type="region of interest" description="Disordered" evidence="6">
    <location>
        <begin position="1"/>
        <end position="31"/>
    </location>
</feature>
<evidence type="ECO:0000256" key="1">
    <source>
        <dbReference type="ARBA" id="ARBA00004141"/>
    </source>
</evidence>
<dbReference type="InterPro" id="IPR000412">
    <property type="entry name" value="ABC_2_transport"/>
</dbReference>
<dbReference type="GO" id="GO:0140359">
    <property type="term" value="F:ABC-type transporter activity"/>
    <property type="evidence" value="ECO:0007669"/>
    <property type="project" value="InterPro"/>
</dbReference>
<dbReference type="eggNOG" id="COG0842">
    <property type="taxonomic scope" value="Bacteria"/>
</dbReference>
<feature type="domain" description="ABC-2 type transporter transmembrane" evidence="7">
    <location>
        <begin position="65"/>
        <end position="266"/>
    </location>
</feature>
<keyword evidence="9" id="KW-1185">Reference proteome</keyword>
<organism evidence="8 9">
    <name type="scientific">Frankia alni (strain DSM 45986 / CECT 9034 / ACN14a)</name>
    <dbReference type="NCBI Taxonomy" id="326424"/>
    <lineage>
        <taxon>Bacteria</taxon>
        <taxon>Bacillati</taxon>
        <taxon>Actinomycetota</taxon>
        <taxon>Actinomycetes</taxon>
        <taxon>Frankiales</taxon>
        <taxon>Frankiaceae</taxon>
        <taxon>Frankia</taxon>
    </lineage>
</organism>
<reference evidence="8 9" key="1">
    <citation type="journal article" date="2007" name="Genome Res.">
        <title>Genome characteristics of facultatively symbiotic Frankia sp. strains reflect host range and host plant biogeography.</title>
        <authorList>
            <person name="Normand P."/>
            <person name="Lapierre P."/>
            <person name="Tisa L.S."/>
            <person name="Gogarten J.P."/>
            <person name="Alloisio N."/>
            <person name="Bagnarol E."/>
            <person name="Bassi C.A."/>
            <person name="Berry A.M."/>
            <person name="Bickhart D.M."/>
            <person name="Choisne N."/>
            <person name="Couloux A."/>
            <person name="Cournoyer B."/>
            <person name="Cruveiller S."/>
            <person name="Daubin V."/>
            <person name="Demange N."/>
            <person name="Francino M.P."/>
            <person name="Goltsman E."/>
            <person name="Huang Y."/>
            <person name="Kopp O.R."/>
            <person name="Labarre L."/>
            <person name="Lapidus A."/>
            <person name="Lavire C."/>
            <person name="Marechal J."/>
            <person name="Martinez M."/>
            <person name="Mastronunzio J.E."/>
            <person name="Mullin B.C."/>
            <person name="Niemann J."/>
            <person name="Pujic P."/>
            <person name="Rawnsley T."/>
            <person name="Rouy Z."/>
            <person name="Schenowitz C."/>
            <person name="Sellstedt A."/>
            <person name="Tavares F."/>
            <person name="Tomkins J.P."/>
            <person name="Vallenet D."/>
            <person name="Valverde C."/>
            <person name="Wall L.G."/>
            <person name="Wang Y."/>
            <person name="Medigue C."/>
            <person name="Benson D.R."/>
        </authorList>
    </citation>
    <scope>NUCLEOTIDE SEQUENCE [LARGE SCALE GENOMIC DNA]</scope>
    <source>
        <strain evidence="9">DSM 45986 / CECT 9034 / ACN14a</strain>
    </source>
</reference>
<evidence type="ECO:0000256" key="6">
    <source>
        <dbReference type="SAM" id="MobiDB-lite"/>
    </source>
</evidence>
<sequence>MTGNPATASTPAASPRAADPTTTSATATSATATSATAVRSAGIRAGGTQTGSGTADAVLTYVRYVRSEITRVWRNTRLLIFTLLLPIILFGAFTAGSAGDRLGDLAVAPYIMISMASFGAMNAVLGSAGRIATERSIGWNRQLRLTALTGPQYVLAKATTGFTLAVLPIVAVFGAGDAMRGIRLSAGTYLGAGASILLGLVPLAAFAIWLGYLVRPENMQAISGGVFSLLALAGGIWVPVENFPGWLADVVKLLPMYWSAQAGRAVLAGGWIGGRGLATLAVWTVVLGAAAGRAYLRDQLRT</sequence>
<dbReference type="AlphaFoldDB" id="Q0RGD8"/>
<dbReference type="GO" id="GO:0043190">
    <property type="term" value="C:ATP-binding cassette (ABC) transporter complex"/>
    <property type="evidence" value="ECO:0007669"/>
    <property type="project" value="InterPro"/>
</dbReference>
<evidence type="ECO:0000313" key="8">
    <source>
        <dbReference type="EMBL" id="CAJ63450.1"/>
    </source>
</evidence>
<dbReference type="KEGG" id="fal:FRAAL4809"/>
<dbReference type="InterPro" id="IPR013525">
    <property type="entry name" value="ABC2_TM"/>
</dbReference>
<dbReference type="PIRSF" id="PIRSF006648">
    <property type="entry name" value="DrrB"/>
    <property type="match status" value="1"/>
</dbReference>
<dbReference type="GO" id="GO:0046677">
    <property type="term" value="P:response to antibiotic"/>
    <property type="evidence" value="ECO:0007669"/>
    <property type="project" value="UniProtKB-KW"/>
</dbReference>
<dbReference type="EMBL" id="CT573213">
    <property type="protein sequence ID" value="CAJ63450.1"/>
    <property type="molecule type" value="Genomic_DNA"/>
</dbReference>
<dbReference type="RefSeq" id="WP_011605923.1">
    <property type="nucleotide sequence ID" value="NC_008278.1"/>
</dbReference>
<proteinExistence type="predicted"/>
<dbReference type="STRING" id="326424.FRAAL4809"/>
<dbReference type="HOGENOM" id="CLU_039483_5_2_11"/>
<evidence type="ECO:0000256" key="5">
    <source>
        <dbReference type="ARBA" id="ARBA00023251"/>
    </source>
</evidence>
<name>Q0RGD8_FRAAA</name>
<comment type="subcellular location">
    <subcellularLocation>
        <location evidence="1">Membrane</location>
        <topology evidence="1">Multi-pass membrane protein</topology>
    </subcellularLocation>
</comment>
<dbReference type="Pfam" id="PF01061">
    <property type="entry name" value="ABC2_membrane"/>
    <property type="match status" value="1"/>
</dbReference>
<dbReference type="Proteomes" id="UP000000657">
    <property type="component" value="Chromosome"/>
</dbReference>
<protein>
    <submittedName>
        <fullName evidence="8">ABC transporter integral membrane protein</fullName>
    </submittedName>
</protein>
<dbReference type="InterPro" id="IPR051784">
    <property type="entry name" value="Nod_factor_ABC_transporter"/>
</dbReference>